<evidence type="ECO:0000313" key="2">
    <source>
        <dbReference type="EMBL" id="KAJ1107928.1"/>
    </source>
</evidence>
<dbReference type="AlphaFoldDB" id="A0AAV7N0V6"/>
<evidence type="ECO:0000256" key="1">
    <source>
        <dbReference type="SAM" id="MobiDB-lite"/>
    </source>
</evidence>
<comment type="caution">
    <text evidence="2">The sequence shown here is derived from an EMBL/GenBank/DDBJ whole genome shotgun (WGS) entry which is preliminary data.</text>
</comment>
<organism evidence="2 3">
    <name type="scientific">Pleurodeles waltl</name>
    <name type="common">Iberian ribbed newt</name>
    <dbReference type="NCBI Taxonomy" id="8319"/>
    <lineage>
        <taxon>Eukaryota</taxon>
        <taxon>Metazoa</taxon>
        <taxon>Chordata</taxon>
        <taxon>Craniata</taxon>
        <taxon>Vertebrata</taxon>
        <taxon>Euteleostomi</taxon>
        <taxon>Amphibia</taxon>
        <taxon>Batrachia</taxon>
        <taxon>Caudata</taxon>
        <taxon>Salamandroidea</taxon>
        <taxon>Salamandridae</taxon>
        <taxon>Pleurodelinae</taxon>
        <taxon>Pleurodeles</taxon>
    </lineage>
</organism>
<reference evidence="2" key="1">
    <citation type="journal article" date="2022" name="bioRxiv">
        <title>Sequencing and chromosome-scale assembly of the giantPleurodeles waltlgenome.</title>
        <authorList>
            <person name="Brown T."/>
            <person name="Elewa A."/>
            <person name="Iarovenko S."/>
            <person name="Subramanian E."/>
            <person name="Araus A.J."/>
            <person name="Petzold A."/>
            <person name="Susuki M."/>
            <person name="Suzuki K.-i.T."/>
            <person name="Hayashi T."/>
            <person name="Toyoda A."/>
            <person name="Oliveira C."/>
            <person name="Osipova E."/>
            <person name="Leigh N.D."/>
            <person name="Simon A."/>
            <person name="Yun M.H."/>
        </authorList>
    </citation>
    <scope>NUCLEOTIDE SEQUENCE</scope>
    <source>
        <strain evidence="2">20211129_DDA</strain>
        <tissue evidence="2">Liver</tissue>
    </source>
</reference>
<sequence length="89" mass="9647">MERVGATGLQLGVGRGSERGPRSWQQGYTASNPDRRWYRHRAIPRCHAPQWTINGYPRLPRTQRVSSLASGGSRAAITDASVVCSPGGA</sequence>
<gene>
    <name evidence="2" type="ORF">NDU88_005314</name>
</gene>
<name>A0AAV7N0V6_PLEWA</name>
<evidence type="ECO:0000313" key="3">
    <source>
        <dbReference type="Proteomes" id="UP001066276"/>
    </source>
</evidence>
<feature type="region of interest" description="Disordered" evidence="1">
    <location>
        <begin position="1"/>
        <end position="30"/>
    </location>
</feature>
<keyword evidence="3" id="KW-1185">Reference proteome</keyword>
<protein>
    <submittedName>
        <fullName evidence="2">Uncharacterized protein</fullName>
    </submittedName>
</protein>
<accession>A0AAV7N0V6</accession>
<dbReference type="EMBL" id="JANPWB010000013">
    <property type="protein sequence ID" value="KAJ1107928.1"/>
    <property type="molecule type" value="Genomic_DNA"/>
</dbReference>
<dbReference type="Proteomes" id="UP001066276">
    <property type="component" value="Chromosome 9"/>
</dbReference>
<proteinExistence type="predicted"/>